<evidence type="ECO:0000313" key="8">
    <source>
        <dbReference type="EMBL" id="KAG5417827.1"/>
    </source>
</evidence>
<accession>A0A8H7ZFQ8</accession>
<feature type="domain" description="Major facilitator superfamily (MFS) profile" evidence="7">
    <location>
        <begin position="65"/>
        <end position="487"/>
    </location>
</feature>
<feature type="transmembrane region" description="Helical" evidence="6">
    <location>
        <begin position="103"/>
        <end position="123"/>
    </location>
</feature>
<dbReference type="Pfam" id="PF07690">
    <property type="entry name" value="MFS_1"/>
    <property type="match status" value="1"/>
</dbReference>
<evidence type="ECO:0000256" key="4">
    <source>
        <dbReference type="ARBA" id="ARBA00023136"/>
    </source>
</evidence>
<keyword evidence="2 6" id="KW-0812">Transmembrane</keyword>
<evidence type="ECO:0000313" key="9">
    <source>
        <dbReference type="Proteomes" id="UP000669133"/>
    </source>
</evidence>
<comment type="caution">
    <text evidence="8">The sequence shown here is derived from an EMBL/GenBank/DDBJ whole genome shotgun (WGS) entry which is preliminary data.</text>
</comment>
<keyword evidence="4 6" id="KW-0472">Membrane</keyword>
<dbReference type="GO" id="GO:0005886">
    <property type="term" value="C:plasma membrane"/>
    <property type="evidence" value="ECO:0007669"/>
    <property type="project" value="TreeGrafter"/>
</dbReference>
<organism evidence="8 9">
    <name type="scientific">Candida metapsilosis</name>
    <dbReference type="NCBI Taxonomy" id="273372"/>
    <lineage>
        <taxon>Eukaryota</taxon>
        <taxon>Fungi</taxon>
        <taxon>Dikarya</taxon>
        <taxon>Ascomycota</taxon>
        <taxon>Saccharomycotina</taxon>
        <taxon>Pichiomycetes</taxon>
        <taxon>Debaryomycetaceae</taxon>
        <taxon>Candida/Lodderomyces clade</taxon>
        <taxon>Candida</taxon>
    </lineage>
</organism>
<feature type="transmembrane region" description="Helical" evidence="6">
    <location>
        <begin position="130"/>
        <end position="148"/>
    </location>
</feature>
<dbReference type="EMBL" id="JAEOAQ010000007">
    <property type="protein sequence ID" value="KAG5417827.1"/>
    <property type="molecule type" value="Genomic_DNA"/>
</dbReference>
<dbReference type="PROSITE" id="PS50850">
    <property type="entry name" value="MFS"/>
    <property type="match status" value="1"/>
</dbReference>
<feature type="transmembrane region" description="Helical" evidence="6">
    <location>
        <begin position="219"/>
        <end position="238"/>
    </location>
</feature>
<feature type="transmembrane region" description="Helical" evidence="6">
    <location>
        <begin position="425"/>
        <end position="447"/>
    </location>
</feature>
<feature type="region of interest" description="Disordered" evidence="5">
    <location>
        <begin position="1"/>
        <end position="22"/>
    </location>
</feature>
<evidence type="ECO:0000256" key="6">
    <source>
        <dbReference type="SAM" id="Phobius"/>
    </source>
</evidence>
<dbReference type="SUPFAM" id="SSF103473">
    <property type="entry name" value="MFS general substrate transporter"/>
    <property type="match status" value="1"/>
</dbReference>
<feature type="transmembrane region" description="Helical" evidence="6">
    <location>
        <begin position="190"/>
        <end position="213"/>
    </location>
</feature>
<dbReference type="OrthoDB" id="5215911at2759"/>
<dbReference type="Proteomes" id="UP000669133">
    <property type="component" value="Unassembled WGS sequence"/>
</dbReference>
<dbReference type="PANTHER" id="PTHR23502">
    <property type="entry name" value="MAJOR FACILITATOR SUPERFAMILY"/>
    <property type="match status" value="1"/>
</dbReference>
<dbReference type="GO" id="GO:0022857">
    <property type="term" value="F:transmembrane transporter activity"/>
    <property type="evidence" value="ECO:0007669"/>
    <property type="project" value="InterPro"/>
</dbReference>
<feature type="transmembrane region" description="Helical" evidence="6">
    <location>
        <begin position="459"/>
        <end position="482"/>
    </location>
</feature>
<dbReference type="GeneID" id="93654092"/>
<dbReference type="PANTHER" id="PTHR23502:SF2">
    <property type="entry name" value="TRANSPORTER, PUTATIVE (AFU_ORTHOLOGUE AFUA_2G08910)-RELATED"/>
    <property type="match status" value="1"/>
</dbReference>
<feature type="transmembrane region" description="Helical" evidence="6">
    <location>
        <begin position="69"/>
        <end position="91"/>
    </location>
</feature>
<feature type="transmembrane region" description="Helical" evidence="6">
    <location>
        <begin position="365"/>
        <end position="383"/>
    </location>
</feature>
<dbReference type="InterPro" id="IPR011701">
    <property type="entry name" value="MFS"/>
</dbReference>
<feature type="compositionally biased region" description="Basic and acidic residues" evidence="5">
    <location>
        <begin position="1"/>
        <end position="15"/>
    </location>
</feature>
<proteinExistence type="predicted"/>
<feature type="transmembrane region" description="Helical" evidence="6">
    <location>
        <begin position="288"/>
        <end position="306"/>
    </location>
</feature>
<evidence type="ECO:0000259" key="7">
    <source>
        <dbReference type="PROSITE" id="PS50850"/>
    </source>
</evidence>
<evidence type="ECO:0000256" key="5">
    <source>
        <dbReference type="SAM" id="MobiDB-lite"/>
    </source>
</evidence>
<sequence>MSSSDEKAPAAKVELESASIDDQPNISEEHKQYLIAKHGTYHLSPLPSMSDDDPLNWPNGMKFLQLGMIAFHGFMTTFLTTGMVPVAGVYAEKFNMPTSRVAYLISVQILLVGVFPLLWVPFMERYGKRLLLIFSTVGAMAFSLGSVFCEDYGSMMAMRVLQAVFISPGIAVGGAIVNETTFSHQRGSRSGIWAISVNLGTMVGAFLMGFVAQYQDAKYIHVVFTCINFGQTVCYVFLGKESSYNHEDLSRNETNRFKQLRFKAIFPENHITLKKIIYPAKFFSNLRIFIPTFAYSVCFLQANIALNIEIPEVMVAKFALGPQALGLQFLSFIIGTAIGEVGGYMSDRLVAWGKGRGKGPSFRLWLTYPGFIACIVGLIVFGVQIDHADTWNVTPLVGCALAAFGLQIMTSPIIAYCIDMDHTEAGAIILFIIAVRQILAFIGPFYFPHMYSNLGFTKSYGIMAALIGGLSLIPTLILHYIATGEGKWCELILVPSNRLIMLMNLTHPSRLHSYSFYSKPAAQEYCLKSI</sequence>
<evidence type="ECO:0000256" key="3">
    <source>
        <dbReference type="ARBA" id="ARBA00022989"/>
    </source>
</evidence>
<reference evidence="8 9" key="1">
    <citation type="submission" date="2020-12" db="EMBL/GenBank/DDBJ databases">
        <title>Effect of drift, selection, and recombination on the evolution of hybrid genomes in Candida yeast pathogens.</title>
        <authorList>
            <person name="Mixao V."/>
            <person name="Ksiezopolska E."/>
            <person name="Saus E."/>
            <person name="Boekhout T."/>
            <person name="Gacser A."/>
            <person name="Gabaldon T."/>
        </authorList>
    </citation>
    <scope>NUCLEOTIDE SEQUENCE [LARGE SCALE GENOMIC DNA]</scope>
    <source>
        <strain evidence="8 9">BP57</strain>
    </source>
</reference>
<evidence type="ECO:0000256" key="1">
    <source>
        <dbReference type="ARBA" id="ARBA00004141"/>
    </source>
</evidence>
<dbReference type="InterPro" id="IPR020846">
    <property type="entry name" value="MFS_dom"/>
</dbReference>
<feature type="transmembrane region" description="Helical" evidence="6">
    <location>
        <begin position="160"/>
        <end position="178"/>
    </location>
</feature>
<name>A0A8H7ZFQ8_9ASCO</name>
<feature type="transmembrane region" description="Helical" evidence="6">
    <location>
        <begin position="395"/>
        <end position="418"/>
    </location>
</feature>
<protein>
    <recommendedName>
        <fullName evidence="7">Major facilitator superfamily (MFS) profile domain-containing protein</fullName>
    </recommendedName>
</protein>
<dbReference type="Gene3D" id="1.20.1250.20">
    <property type="entry name" value="MFS general substrate transporter like domains"/>
    <property type="match status" value="1"/>
</dbReference>
<dbReference type="RefSeq" id="XP_067546943.1">
    <property type="nucleotide sequence ID" value="XM_067694642.1"/>
</dbReference>
<dbReference type="AlphaFoldDB" id="A0A8H7ZFQ8"/>
<gene>
    <name evidence="8" type="ORF">I9W82_005463</name>
</gene>
<dbReference type="InterPro" id="IPR036259">
    <property type="entry name" value="MFS_trans_sf"/>
</dbReference>
<keyword evidence="9" id="KW-1185">Reference proteome</keyword>
<keyword evidence="3 6" id="KW-1133">Transmembrane helix</keyword>
<evidence type="ECO:0000256" key="2">
    <source>
        <dbReference type="ARBA" id="ARBA00022692"/>
    </source>
</evidence>
<feature type="transmembrane region" description="Helical" evidence="6">
    <location>
        <begin position="326"/>
        <end position="345"/>
    </location>
</feature>
<comment type="subcellular location">
    <subcellularLocation>
        <location evidence="1">Membrane</location>
        <topology evidence="1">Multi-pass membrane protein</topology>
    </subcellularLocation>
</comment>